<feature type="region of interest" description="Disordered" evidence="1">
    <location>
        <begin position="83"/>
        <end position="116"/>
    </location>
</feature>
<organism evidence="2 3">
    <name type="scientific">Pyricularia oryzae</name>
    <name type="common">Rice blast fungus</name>
    <name type="synonym">Magnaporthe oryzae</name>
    <dbReference type="NCBI Taxonomy" id="318829"/>
    <lineage>
        <taxon>Eukaryota</taxon>
        <taxon>Fungi</taxon>
        <taxon>Dikarya</taxon>
        <taxon>Ascomycota</taxon>
        <taxon>Pezizomycotina</taxon>
        <taxon>Sordariomycetes</taxon>
        <taxon>Sordariomycetidae</taxon>
        <taxon>Magnaporthales</taxon>
        <taxon>Pyriculariaceae</taxon>
        <taxon>Pyricularia</taxon>
    </lineage>
</organism>
<evidence type="ECO:0000313" key="2">
    <source>
        <dbReference type="EMBL" id="QBZ57773.1"/>
    </source>
</evidence>
<gene>
    <name evidence="2" type="ORF">PoMZ_02708</name>
</gene>
<reference evidence="2 3" key="1">
    <citation type="journal article" date="2019" name="Mol. Biol. Evol.">
        <title>Blast fungal genomes show frequent chromosomal changes, gene gains and losses, and effector gene turnover.</title>
        <authorList>
            <person name="Gomez Luciano L.B."/>
            <person name="Jason Tsai I."/>
            <person name="Chuma I."/>
            <person name="Tosa Y."/>
            <person name="Chen Y.H."/>
            <person name="Li J.Y."/>
            <person name="Li M.Y."/>
            <person name="Jade Lu M.Y."/>
            <person name="Nakayashiki H."/>
            <person name="Li W.H."/>
        </authorList>
    </citation>
    <scope>NUCLEOTIDE SEQUENCE [LARGE SCALE GENOMIC DNA]</scope>
    <source>
        <strain evidence="2">MZ5-1-6</strain>
    </source>
</reference>
<evidence type="ECO:0000256" key="1">
    <source>
        <dbReference type="SAM" id="MobiDB-lite"/>
    </source>
</evidence>
<name>A0A4P7N5Z1_PYROR</name>
<evidence type="ECO:0000313" key="3">
    <source>
        <dbReference type="Proteomes" id="UP000294847"/>
    </source>
</evidence>
<dbReference type="EMBL" id="CP034205">
    <property type="protein sequence ID" value="QBZ57773.1"/>
    <property type="molecule type" value="Genomic_DNA"/>
</dbReference>
<sequence length="371" mass="39579">MLVKVLLGIAVGTALVKHPTVAIQPLGGNLPVLTLHVLAPILLVVQRQQPAAVVAQRASPGARGYQQLPPRRGAVVPCRAQQVRPHGQDHLGGGRLGQGQRRKEGNVAQPDGVQRPARLGELATALDGDAQHGRGRQQHRAADLVPAQPGLLIEADEAAPDPLRLVRRRHRRPQQAAARHLAVQVLVVDARRRVEGAVVVPGVRGQVREELGADVAVGAGCVDLHAGVEEGACEVQGRVDGVAAAQQHRVVFHVAQAVARQGLVDGAGQGAVRPDFDHHVNCIDFFSCVVAVFTRSDQFYNAVREEHRRHHVGEPVAVEAATEAANTGLESSWIPMPAHCAPWPVKTKASLGCFLPLLRRRTASRPTPAVN</sequence>
<accession>A0A4P7N5Z1</accession>
<dbReference type="AlphaFoldDB" id="A0A4P7N5Z1"/>
<protein>
    <submittedName>
        <fullName evidence="2">Uncharacterized protein</fullName>
    </submittedName>
</protein>
<dbReference type="Proteomes" id="UP000294847">
    <property type="component" value="Chromosome 2"/>
</dbReference>
<proteinExistence type="predicted"/>